<comment type="caution">
    <text evidence="4">The sequence shown here is derived from an EMBL/GenBank/DDBJ whole genome shotgun (WGS) entry which is preliminary data.</text>
</comment>
<evidence type="ECO:0000259" key="2">
    <source>
        <dbReference type="Pfam" id="PF05003"/>
    </source>
</evidence>
<evidence type="ECO:0000313" key="4">
    <source>
        <dbReference type="EMBL" id="KAK1304155.1"/>
    </source>
</evidence>
<evidence type="ECO:0000313" key="5">
    <source>
        <dbReference type="Proteomes" id="UP001180020"/>
    </source>
</evidence>
<name>A0AAV9DU06_ACOCL</name>
<gene>
    <name evidence="4" type="ORF">QJS10_CPB11g01955</name>
</gene>
<feature type="domain" description="DUF3475" evidence="3">
    <location>
        <begin position="108"/>
        <end position="164"/>
    </location>
</feature>
<proteinExistence type="predicted"/>
<sequence>MGCTCSRAAAGTKESGSIYGSGVFPEAGKAPQMFDSGELRPFGSGQTAKKAAGGGKVPERSSLLGRAGIAGLEKAVEVLDTLGSSVSNLNLSSGFASGTTARGHRISILAFEVANTIAKGAGVLQSLSEENIRFLKNDILKSEGVQRLVSSDMEVLLRIVAFDKREEVDLFSAEVARFGDRCKDPIWHNLGRFFQKLDSQPISMTHRQRSDEVVVAMEQLKDLAQNTSELYHELHALDRFEQDYQRKVQEEGSSHAQRGESIMILRSELKHQRKFIRSLKKKSLWSRNLEEVVEKLVDVVTFLYQQILEAFGSNGTKSVHQSRIHNAHALGISGLALHYANTINQIDAIVSRPSSIPPNTRDALYRGLPTSVKAAMRFRIQSFQNKEELTIPHIKAEMEKTLHWIVPMAESTTRAHQGFGWVGEWANSSVELNKKQIPNSVIRMETLYHADKEKMDEIILELVTWLHLLVSQIRSKGHYKFNAPIRSPTRKESLLSQNTPLESSKKTNSYTKMSLLSQEDRDMLEEVISRKLVPGISKSQELTYHKKRTKRELGRSRSSGSSPAREFSAAVDLKQRRINALDIMDGLDMIDGFRTI</sequence>
<feature type="region of interest" description="Disordered" evidence="1">
    <location>
        <begin position="35"/>
        <end position="57"/>
    </location>
</feature>
<dbReference type="Pfam" id="PF11961">
    <property type="entry name" value="DUF3475"/>
    <property type="match status" value="1"/>
</dbReference>
<dbReference type="InterPro" id="IPR021864">
    <property type="entry name" value="DUF3475"/>
</dbReference>
<dbReference type="PANTHER" id="PTHR31730">
    <property type="entry name" value="OS01G0873900 PROTEIN"/>
    <property type="match status" value="1"/>
</dbReference>
<feature type="domain" description="DUF668" evidence="2">
    <location>
        <begin position="330"/>
        <end position="414"/>
    </location>
</feature>
<evidence type="ECO:0000256" key="1">
    <source>
        <dbReference type="SAM" id="MobiDB-lite"/>
    </source>
</evidence>
<accession>A0AAV9DU06</accession>
<dbReference type="InterPro" id="IPR045021">
    <property type="entry name" value="PSI1/2/3"/>
</dbReference>
<dbReference type="Proteomes" id="UP001180020">
    <property type="component" value="Unassembled WGS sequence"/>
</dbReference>
<dbReference type="GO" id="GO:0045927">
    <property type="term" value="P:positive regulation of growth"/>
    <property type="evidence" value="ECO:0007669"/>
    <property type="project" value="InterPro"/>
</dbReference>
<evidence type="ECO:0000259" key="3">
    <source>
        <dbReference type="Pfam" id="PF11961"/>
    </source>
</evidence>
<keyword evidence="5" id="KW-1185">Reference proteome</keyword>
<feature type="region of interest" description="Disordered" evidence="1">
    <location>
        <begin position="545"/>
        <end position="568"/>
    </location>
</feature>
<dbReference type="InterPro" id="IPR007700">
    <property type="entry name" value="DUF668"/>
</dbReference>
<organism evidence="4 5">
    <name type="scientific">Acorus calamus</name>
    <name type="common">Sweet flag</name>
    <dbReference type="NCBI Taxonomy" id="4465"/>
    <lineage>
        <taxon>Eukaryota</taxon>
        <taxon>Viridiplantae</taxon>
        <taxon>Streptophyta</taxon>
        <taxon>Embryophyta</taxon>
        <taxon>Tracheophyta</taxon>
        <taxon>Spermatophyta</taxon>
        <taxon>Magnoliopsida</taxon>
        <taxon>Liliopsida</taxon>
        <taxon>Acoraceae</taxon>
        <taxon>Acorus</taxon>
    </lineage>
</organism>
<dbReference type="PANTHER" id="PTHR31730:SF18">
    <property type="entry name" value="PROTEIN PSK SIMULATOR 2"/>
    <property type="match status" value="1"/>
</dbReference>
<reference evidence="4" key="2">
    <citation type="submission" date="2023-06" db="EMBL/GenBank/DDBJ databases">
        <authorList>
            <person name="Ma L."/>
            <person name="Liu K.-W."/>
            <person name="Li Z."/>
            <person name="Hsiao Y.-Y."/>
            <person name="Qi Y."/>
            <person name="Fu T."/>
            <person name="Tang G."/>
            <person name="Zhang D."/>
            <person name="Sun W.-H."/>
            <person name="Liu D.-K."/>
            <person name="Li Y."/>
            <person name="Chen G.-Z."/>
            <person name="Liu X.-D."/>
            <person name="Liao X.-Y."/>
            <person name="Jiang Y.-T."/>
            <person name="Yu X."/>
            <person name="Hao Y."/>
            <person name="Huang J."/>
            <person name="Zhao X.-W."/>
            <person name="Ke S."/>
            <person name="Chen Y.-Y."/>
            <person name="Wu W.-L."/>
            <person name="Hsu J.-L."/>
            <person name="Lin Y.-F."/>
            <person name="Huang M.-D."/>
            <person name="Li C.-Y."/>
            <person name="Huang L."/>
            <person name="Wang Z.-W."/>
            <person name="Zhao X."/>
            <person name="Zhong W.-Y."/>
            <person name="Peng D.-H."/>
            <person name="Ahmad S."/>
            <person name="Lan S."/>
            <person name="Zhang J.-S."/>
            <person name="Tsai W.-C."/>
            <person name="Van De Peer Y."/>
            <person name="Liu Z.-J."/>
        </authorList>
    </citation>
    <scope>NUCLEOTIDE SEQUENCE</scope>
    <source>
        <strain evidence="4">CP</strain>
        <tissue evidence="4">Leaves</tissue>
    </source>
</reference>
<dbReference type="Pfam" id="PF05003">
    <property type="entry name" value="DUF668"/>
    <property type="match status" value="1"/>
</dbReference>
<dbReference type="EMBL" id="JAUJYO010000011">
    <property type="protein sequence ID" value="KAK1304155.1"/>
    <property type="molecule type" value="Genomic_DNA"/>
</dbReference>
<protein>
    <submittedName>
        <fullName evidence="4">Uncharacterized protein</fullName>
    </submittedName>
</protein>
<dbReference type="AlphaFoldDB" id="A0AAV9DU06"/>
<reference evidence="4" key="1">
    <citation type="journal article" date="2023" name="Nat. Commun.">
        <title>Diploid and tetraploid genomes of Acorus and the evolution of monocots.</title>
        <authorList>
            <person name="Ma L."/>
            <person name="Liu K.W."/>
            <person name="Li Z."/>
            <person name="Hsiao Y.Y."/>
            <person name="Qi Y."/>
            <person name="Fu T."/>
            <person name="Tang G.D."/>
            <person name="Zhang D."/>
            <person name="Sun W.H."/>
            <person name="Liu D.K."/>
            <person name="Li Y."/>
            <person name="Chen G.Z."/>
            <person name="Liu X.D."/>
            <person name="Liao X.Y."/>
            <person name="Jiang Y.T."/>
            <person name="Yu X."/>
            <person name="Hao Y."/>
            <person name="Huang J."/>
            <person name="Zhao X.W."/>
            <person name="Ke S."/>
            <person name="Chen Y.Y."/>
            <person name="Wu W.L."/>
            <person name="Hsu J.L."/>
            <person name="Lin Y.F."/>
            <person name="Huang M.D."/>
            <person name="Li C.Y."/>
            <person name="Huang L."/>
            <person name="Wang Z.W."/>
            <person name="Zhao X."/>
            <person name="Zhong W.Y."/>
            <person name="Peng D.H."/>
            <person name="Ahmad S."/>
            <person name="Lan S."/>
            <person name="Zhang J.S."/>
            <person name="Tsai W.C."/>
            <person name="Van de Peer Y."/>
            <person name="Liu Z.J."/>
        </authorList>
    </citation>
    <scope>NUCLEOTIDE SEQUENCE</scope>
    <source>
        <strain evidence="4">CP</strain>
    </source>
</reference>